<evidence type="ECO:0000256" key="8">
    <source>
        <dbReference type="SAM" id="MobiDB-lite"/>
    </source>
</evidence>
<keyword evidence="6" id="KW-0520">NAD</keyword>
<comment type="similarity">
    <text evidence="1 6">Belongs to the Arg-specific ADP-ribosyltransferase family.</text>
</comment>
<evidence type="ECO:0000256" key="7">
    <source>
        <dbReference type="SAM" id="Coils"/>
    </source>
</evidence>
<keyword evidence="3 6" id="KW-0808">Transferase</keyword>
<evidence type="ECO:0000256" key="3">
    <source>
        <dbReference type="ARBA" id="ARBA00022679"/>
    </source>
</evidence>
<dbReference type="Gene3D" id="2.90.10.10">
    <property type="entry name" value="Bulb-type lectin domain"/>
    <property type="match status" value="1"/>
</dbReference>
<keyword evidence="7" id="KW-0175">Coiled coil</keyword>
<comment type="catalytic activity">
    <reaction evidence="5 6">
        <text>L-arginyl-[protein] + NAD(+) = N(omega)-(ADP-D-ribosyl)-L-arginyl-[protein] + nicotinamide + H(+)</text>
        <dbReference type="Rhea" id="RHEA:19149"/>
        <dbReference type="Rhea" id="RHEA-COMP:10532"/>
        <dbReference type="Rhea" id="RHEA-COMP:15087"/>
        <dbReference type="ChEBI" id="CHEBI:15378"/>
        <dbReference type="ChEBI" id="CHEBI:17154"/>
        <dbReference type="ChEBI" id="CHEBI:29965"/>
        <dbReference type="ChEBI" id="CHEBI:57540"/>
        <dbReference type="ChEBI" id="CHEBI:142554"/>
        <dbReference type="EC" id="2.4.2.31"/>
    </reaction>
</comment>
<feature type="signal peptide" evidence="6">
    <location>
        <begin position="1"/>
        <end position="19"/>
    </location>
</feature>
<keyword evidence="6" id="KW-0732">Signal</keyword>
<feature type="chain" id="PRO_5044044878" description="NAD(P)(+)--arginine ADP-ribosyltransferase" evidence="6">
    <location>
        <begin position="20"/>
        <end position="1710"/>
    </location>
</feature>
<accession>A0A0D3I9J9</accession>
<dbReference type="InterPro" id="IPR036426">
    <property type="entry name" value="Bulb-type_lectin_dom_sf"/>
</dbReference>
<feature type="region of interest" description="Disordered" evidence="8">
    <location>
        <begin position="1640"/>
        <end position="1710"/>
    </location>
</feature>
<organism evidence="9 10">
    <name type="scientific">Emiliania huxleyi (strain CCMP1516)</name>
    <dbReference type="NCBI Taxonomy" id="280463"/>
    <lineage>
        <taxon>Eukaryota</taxon>
        <taxon>Haptista</taxon>
        <taxon>Haptophyta</taxon>
        <taxon>Prymnesiophyceae</taxon>
        <taxon>Isochrysidales</taxon>
        <taxon>Noelaerhabdaceae</taxon>
        <taxon>Emiliania</taxon>
    </lineage>
</organism>
<dbReference type="EC" id="2.4.2.31" evidence="6"/>
<dbReference type="SUPFAM" id="SSF51110">
    <property type="entry name" value="alpha-D-mannose-specific plant lectins"/>
    <property type="match status" value="1"/>
</dbReference>
<dbReference type="eggNOG" id="ENOG502SAX0">
    <property type="taxonomic scope" value="Eukaryota"/>
</dbReference>
<evidence type="ECO:0000256" key="4">
    <source>
        <dbReference type="ARBA" id="ARBA00022695"/>
    </source>
</evidence>
<dbReference type="PaxDb" id="2903-EOD07934"/>
<name>A0A0D3I9J9_EMIH1</name>
<dbReference type="Proteomes" id="UP000013827">
    <property type="component" value="Unassembled WGS sequence"/>
</dbReference>
<dbReference type="RefSeq" id="XP_005760363.1">
    <property type="nucleotide sequence ID" value="XM_005760306.1"/>
</dbReference>
<feature type="compositionally biased region" description="Pro residues" evidence="8">
    <location>
        <begin position="220"/>
        <end position="232"/>
    </location>
</feature>
<dbReference type="KEGG" id="ehx:EMIHUDRAFT_106292"/>
<reference evidence="9" key="2">
    <citation type="submission" date="2024-10" db="UniProtKB">
        <authorList>
            <consortium name="EnsemblProtists"/>
        </authorList>
    </citation>
    <scope>IDENTIFICATION</scope>
</reference>
<evidence type="ECO:0000256" key="2">
    <source>
        <dbReference type="ARBA" id="ARBA00022676"/>
    </source>
</evidence>
<sequence length="1710" mass="178838">MHRISFAVALSALLSHGSCSYCSGLYEPFPCGVMVPGDTLSRGQCIANGDDTLVLQADGNLVHYTGKLTVSGDAVSGNAESATGTTEGFELRFQTDGNLVLYSKVTVVSSSSNFTIEQSDTSGEASSDFSLAYKASSTFAYSVYSVSPTGARRRRLATTLVFAGQCGGTACCNDWCACGEDIDVTQAHRGGTLLVQVDSEPEGCGIGSPAQFKVEVATAAPPPPPPSPPLSPPEEAEPLVEAAVAASVTVATTAATATAATAAAAVSASIGAIKAAEAAALVAGAIAAAAAAAAAAKAARGAARAAVLRKELRKRKEGNAKLERTISRLREQVAAASASTPISQESRSAAWIDSTATAVCEASSAVMDSPLAAVEAWSLDEMLEAPEVSISALLAKALRSPLQEAAKASGAVVVGGRRSVCVAEAPEGLLEKAFAEQLGEDAQCEERLAALLGTRDFSETLAHALAPALRALHESSPAALSRASVARVESAPPLSGKFIATAEEAQPTLRARLDVAGELGSLSLTSLKERLCALLELEPALVNVTAGEGEAEGTSDGEGEGDGPSAELCIEVTCVSPDTLLLSASATRLHALPPGPSSELGVTLVRSAEASVDLVVPALRFGEVSALFGGLAAIIGKRPEVPLLQAMKQEHHGAADSREPFTTGNYSISTTSAIEHTFVVAPQEGPRLMESARPLLLGEAAPSGAGPDEQDSWWPHEPALRDDPTRRSHCRVPRPMEEFAEARAEVDTHLAAVGVPPIRDDEFIALRLYTGPMFEKYCAVLRGVPPGSAFLTGKFQKLCLGNTYPATIYALGDALSKLSKISRAEKVYRGVAGLRLPDEFLTRDEFGVRGGVEFGFLSATTDRSVALAYAASGSSTGVVYEIQQTMGSRGADISWCSQYPFEKEVCFAPLLGLEVQEGAGGAPAKRIEGGVVVVELLASVSHGSTEEEMSPDAVTRARPSFLAKHLLPCIRRVFPMKSLAAAEAAASNAEQDAAASMKRVEDEEARAQARAQHLKVQLLAQDNESVEHHATIQGLRLDLAHALAHNAKLTEEDLARAEAWLSSKALAACEASGDATSPSEVPDEAESWCIEQLIDGREVNIKGILSHMLRRRLQWAAKGCDAVWSSSLEKAFAMHLGEHAQCEERLAAYLHEEGLGQVMAHALAPALRALHESSPAALSRASVARVESAPPLSGKFIATAEEAQPTLRARLDVAGELGSLSLTSLKERLCALLELEPALVNVTAGEGEAEGTSDGEGEGDGPSAELCIEVTCVSPDTLLLSASATRLHALPPGLSSELGVTLVRSAEASVDLVVPALRFGEVSALFGGLAAIIGKRPEVPLLQAMKQEHHGAADSREPFTTGNYSISTTSAIEHTFVVAPQEGPRLMESARPLLLGEAAPSGAGPDEQDSWWPHEPALRDDPTRRSHCRVPRPMEEFAEARAEVDTHLAAVGVPPIRDDEFIALRLYTGPMFEKYCAVLRGVPPGSAFLTGKFQKLCLGNTYPATIYALGDALSKLSKISRAEKVYRGVAGLRLPDEFLTRDEFGVRGGVEFGFLSATTDRSVALAYAASGSSTGVVYEIQQTMGSRGADISWCSQYPFEKEVCFAPLLGLEVQEGAGGAPAKRIEGGVVVVELLASVSHGSTEEAPPPELQPLPDSAPSGHLSSRKSKGASIAPTASVSAAEDDDDGQADGANVDDGPRLSTYAHTQSL</sequence>
<evidence type="ECO:0000256" key="5">
    <source>
        <dbReference type="ARBA" id="ARBA00047597"/>
    </source>
</evidence>
<feature type="coiled-coil region" evidence="7">
    <location>
        <begin position="979"/>
        <end position="1017"/>
    </location>
</feature>
<feature type="region of interest" description="Disordered" evidence="8">
    <location>
        <begin position="1396"/>
        <end position="1426"/>
    </location>
</feature>
<dbReference type="HOGENOM" id="CLU_248021_0_0_1"/>
<keyword evidence="6" id="KW-0521">NADP</keyword>
<keyword evidence="2 6" id="KW-0328">Glycosyltransferase</keyword>
<evidence type="ECO:0000313" key="9">
    <source>
        <dbReference type="EnsemblProtists" id="EOD07934"/>
    </source>
</evidence>
<feature type="coiled-coil region" evidence="7">
    <location>
        <begin position="312"/>
        <end position="339"/>
    </location>
</feature>
<dbReference type="InterPro" id="IPR000768">
    <property type="entry name" value="ART"/>
</dbReference>
<protein>
    <recommendedName>
        <fullName evidence="6">NAD(P)(+)--arginine ADP-ribosyltransferase</fullName>
        <ecNumber evidence="6">2.4.2.31</ecNumber>
    </recommendedName>
    <alternativeName>
        <fullName evidence="6">Mono(ADP-ribosyl)transferase</fullName>
    </alternativeName>
</protein>
<dbReference type="GO" id="GO:0016779">
    <property type="term" value="F:nucleotidyltransferase activity"/>
    <property type="evidence" value="ECO:0007669"/>
    <property type="project" value="UniProtKB-KW"/>
</dbReference>
<dbReference type="Pfam" id="PF01129">
    <property type="entry name" value="ART"/>
    <property type="match status" value="2"/>
</dbReference>
<feature type="region of interest" description="Disordered" evidence="8">
    <location>
        <begin position="218"/>
        <end position="237"/>
    </location>
</feature>
<dbReference type="Gene3D" id="3.90.176.10">
    <property type="entry name" value="Toxin ADP-ribosyltransferase, Chain A, domain 1"/>
    <property type="match status" value="2"/>
</dbReference>
<feature type="region of interest" description="Disordered" evidence="8">
    <location>
        <begin position="698"/>
        <end position="728"/>
    </location>
</feature>
<evidence type="ECO:0000256" key="1">
    <source>
        <dbReference type="ARBA" id="ARBA00009558"/>
    </source>
</evidence>
<dbReference type="GeneID" id="17254171"/>
<evidence type="ECO:0000256" key="6">
    <source>
        <dbReference type="RuleBase" id="RU361228"/>
    </source>
</evidence>
<evidence type="ECO:0000313" key="10">
    <source>
        <dbReference type="Proteomes" id="UP000013827"/>
    </source>
</evidence>
<reference evidence="10" key="1">
    <citation type="journal article" date="2013" name="Nature">
        <title>Pan genome of the phytoplankton Emiliania underpins its global distribution.</title>
        <authorList>
            <person name="Read B.A."/>
            <person name="Kegel J."/>
            <person name="Klute M.J."/>
            <person name="Kuo A."/>
            <person name="Lefebvre S.C."/>
            <person name="Maumus F."/>
            <person name="Mayer C."/>
            <person name="Miller J."/>
            <person name="Monier A."/>
            <person name="Salamov A."/>
            <person name="Young J."/>
            <person name="Aguilar M."/>
            <person name="Claverie J.M."/>
            <person name="Frickenhaus S."/>
            <person name="Gonzalez K."/>
            <person name="Herman E.K."/>
            <person name="Lin Y.C."/>
            <person name="Napier J."/>
            <person name="Ogata H."/>
            <person name="Sarno A.F."/>
            <person name="Shmutz J."/>
            <person name="Schroeder D."/>
            <person name="de Vargas C."/>
            <person name="Verret F."/>
            <person name="von Dassow P."/>
            <person name="Valentin K."/>
            <person name="Van de Peer Y."/>
            <person name="Wheeler G."/>
            <person name="Dacks J.B."/>
            <person name="Delwiche C.F."/>
            <person name="Dyhrman S.T."/>
            <person name="Glockner G."/>
            <person name="John U."/>
            <person name="Richards T."/>
            <person name="Worden A.Z."/>
            <person name="Zhang X."/>
            <person name="Grigoriev I.V."/>
            <person name="Allen A.E."/>
            <person name="Bidle K."/>
            <person name="Borodovsky M."/>
            <person name="Bowler C."/>
            <person name="Brownlee C."/>
            <person name="Cock J.M."/>
            <person name="Elias M."/>
            <person name="Gladyshev V.N."/>
            <person name="Groth M."/>
            <person name="Guda C."/>
            <person name="Hadaegh A."/>
            <person name="Iglesias-Rodriguez M.D."/>
            <person name="Jenkins J."/>
            <person name="Jones B.M."/>
            <person name="Lawson T."/>
            <person name="Leese F."/>
            <person name="Lindquist E."/>
            <person name="Lobanov A."/>
            <person name="Lomsadze A."/>
            <person name="Malik S.B."/>
            <person name="Marsh M.E."/>
            <person name="Mackinder L."/>
            <person name="Mock T."/>
            <person name="Mueller-Roeber B."/>
            <person name="Pagarete A."/>
            <person name="Parker M."/>
            <person name="Probert I."/>
            <person name="Quesneville H."/>
            <person name="Raines C."/>
            <person name="Rensing S.A."/>
            <person name="Riano-Pachon D.M."/>
            <person name="Richier S."/>
            <person name="Rokitta S."/>
            <person name="Shiraiwa Y."/>
            <person name="Soanes D.M."/>
            <person name="van der Giezen M."/>
            <person name="Wahlund T.M."/>
            <person name="Williams B."/>
            <person name="Wilson W."/>
            <person name="Wolfe G."/>
            <person name="Wurch L.L."/>
        </authorList>
    </citation>
    <scope>NUCLEOTIDE SEQUENCE</scope>
</reference>
<dbReference type="EnsemblProtists" id="EOD07934">
    <property type="protein sequence ID" value="EOD07934"/>
    <property type="gene ID" value="EMIHUDRAFT_106292"/>
</dbReference>
<dbReference type="PROSITE" id="PS51996">
    <property type="entry name" value="TR_MART"/>
    <property type="match status" value="2"/>
</dbReference>
<dbReference type="SUPFAM" id="SSF56399">
    <property type="entry name" value="ADP-ribosylation"/>
    <property type="match status" value="2"/>
</dbReference>
<keyword evidence="10" id="KW-1185">Reference proteome</keyword>
<proteinExistence type="inferred from homology"/>
<keyword evidence="4" id="KW-0548">Nucleotidyltransferase</keyword>
<dbReference type="GO" id="GO:0106274">
    <property type="term" value="F:NAD+-protein-arginine ADP-ribosyltransferase activity"/>
    <property type="evidence" value="ECO:0007669"/>
    <property type="project" value="UniProtKB-EC"/>
</dbReference>